<comment type="caution">
    <text evidence="3">The sequence shown here is derived from an EMBL/GenBank/DDBJ whole genome shotgun (WGS) entry which is preliminary data.</text>
</comment>
<evidence type="ECO:0000313" key="4">
    <source>
        <dbReference type="Proteomes" id="UP000286974"/>
    </source>
</evidence>
<reference evidence="3 4" key="1">
    <citation type="submission" date="2017-11" db="EMBL/GenBank/DDBJ databases">
        <title>Draft Genome Sequence of Lactobacillus curieae NBRC 111893 isolated from Koso, a Japanese sugar-Vegetable Fermented Beverage.</title>
        <authorList>
            <person name="Chiou T.Y."/>
            <person name="Oshima K."/>
            <person name="Suda W."/>
            <person name="Hattori M."/>
            <person name="Takahashi T."/>
        </authorList>
    </citation>
    <scope>NUCLEOTIDE SEQUENCE [LARGE SCALE GENOMIC DNA]</scope>
    <source>
        <strain evidence="3 4">NBRC111893</strain>
    </source>
</reference>
<evidence type="ECO:0000313" key="3">
    <source>
        <dbReference type="EMBL" id="GAY73996.1"/>
    </source>
</evidence>
<organism evidence="3 4">
    <name type="scientific">Lentilactobacillus kosonis</name>
    <dbReference type="NCBI Taxonomy" id="2810561"/>
    <lineage>
        <taxon>Bacteria</taxon>
        <taxon>Bacillati</taxon>
        <taxon>Bacillota</taxon>
        <taxon>Bacilli</taxon>
        <taxon>Lactobacillales</taxon>
        <taxon>Lactobacillaceae</taxon>
        <taxon>Lentilactobacillus</taxon>
    </lineage>
</organism>
<dbReference type="Gene3D" id="3.30.70.100">
    <property type="match status" value="1"/>
</dbReference>
<dbReference type="Pfam" id="PF00403">
    <property type="entry name" value="HMA"/>
    <property type="match status" value="1"/>
</dbReference>
<sequence>MSKKVIMQLDTLTCPSCMTKIDQSLRKQSGVEDVKVLFNASKIKATINDETNGDNLVKTVTSLGYTVKTMKEKGE</sequence>
<protein>
    <submittedName>
        <fullName evidence="3">Copper chaperone</fullName>
    </submittedName>
</protein>
<dbReference type="InterPro" id="IPR017969">
    <property type="entry name" value="Heavy-metal-associated_CS"/>
</dbReference>
<dbReference type="CDD" id="cd00371">
    <property type="entry name" value="HMA"/>
    <property type="match status" value="1"/>
</dbReference>
<dbReference type="AlphaFoldDB" id="A0A401FNV7"/>
<evidence type="ECO:0000259" key="2">
    <source>
        <dbReference type="PROSITE" id="PS50846"/>
    </source>
</evidence>
<accession>A0A401FNV7</accession>
<name>A0A401FNV7_9LACO</name>
<keyword evidence="4" id="KW-1185">Reference proteome</keyword>
<proteinExistence type="predicted"/>
<gene>
    <name evidence="3" type="ORF">NBRC111893_2142</name>
</gene>
<dbReference type="OrthoDB" id="2721717at2"/>
<dbReference type="PROSITE" id="PS50846">
    <property type="entry name" value="HMA_2"/>
    <property type="match status" value="1"/>
</dbReference>
<keyword evidence="1" id="KW-0479">Metal-binding</keyword>
<feature type="domain" description="HMA" evidence="2">
    <location>
        <begin position="3"/>
        <end position="68"/>
    </location>
</feature>
<dbReference type="GO" id="GO:0046872">
    <property type="term" value="F:metal ion binding"/>
    <property type="evidence" value="ECO:0007669"/>
    <property type="project" value="UniProtKB-KW"/>
</dbReference>
<dbReference type="Proteomes" id="UP000286974">
    <property type="component" value="Unassembled WGS sequence"/>
</dbReference>
<evidence type="ECO:0000256" key="1">
    <source>
        <dbReference type="ARBA" id="ARBA00022723"/>
    </source>
</evidence>
<dbReference type="InterPro" id="IPR036163">
    <property type="entry name" value="HMA_dom_sf"/>
</dbReference>
<dbReference type="EMBL" id="BEXA01000005">
    <property type="protein sequence ID" value="GAY73996.1"/>
    <property type="molecule type" value="Genomic_DNA"/>
</dbReference>
<dbReference type="InterPro" id="IPR006121">
    <property type="entry name" value="HMA_dom"/>
</dbReference>
<dbReference type="PROSITE" id="PS01047">
    <property type="entry name" value="HMA_1"/>
    <property type="match status" value="1"/>
</dbReference>
<dbReference type="RefSeq" id="WP_125008722.1">
    <property type="nucleotide sequence ID" value="NZ_BEXA01000005.1"/>
</dbReference>
<dbReference type="SUPFAM" id="SSF55008">
    <property type="entry name" value="HMA, heavy metal-associated domain"/>
    <property type="match status" value="1"/>
</dbReference>